<sequence length="202" mass="22676">MPEQPTKDEITSKNDPSVTKQYDTETPKDQQWKELYEIIDGDKVTTLNTYRKGTGMVGRSMAISKREGPKILYLANKNSRKFEDLADNKEVQVVINDKNQNWVSISGTATSTENDDPRIKDLYSKPISAWFGDLGDGVHNGTYEDPRMAIIEVTPNYIVYWKKTVGSLGFMKEIAQATTTGAVAQTGAHREFTEADISKEMV</sequence>
<evidence type="ECO:0000313" key="4">
    <source>
        <dbReference type="Proteomes" id="UP001345013"/>
    </source>
</evidence>
<organism evidence="3 4">
    <name type="scientific">Lithohypha guttulata</name>
    <dbReference type="NCBI Taxonomy" id="1690604"/>
    <lineage>
        <taxon>Eukaryota</taxon>
        <taxon>Fungi</taxon>
        <taxon>Dikarya</taxon>
        <taxon>Ascomycota</taxon>
        <taxon>Pezizomycotina</taxon>
        <taxon>Eurotiomycetes</taxon>
        <taxon>Chaetothyriomycetidae</taxon>
        <taxon>Chaetothyriales</taxon>
        <taxon>Trichomeriaceae</taxon>
        <taxon>Lithohypha</taxon>
    </lineage>
</organism>
<keyword evidence="4" id="KW-1185">Reference proteome</keyword>
<dbReference type="InterPro" id="IPR052917">
    <property type="entry name" value="Stress-Dev_Protein"/>
</dbReference>
<feature type="domain" description="General stress protein FMN-binding split barrel" evidence="2">
    <location>
        <begin position="31"/>
        <end position="182"/>
    </location>
</feature>
<dbReference type="Proteomes" id="UP001345013">
    <property type="component" value="Unassembled WGS sequence"/>
</dbReference>
<proteinExistence type="predicted"/>
<comment type="caution">
    <text evidence="3">The sequence shown here is derived from an EMBL/GenBank/DDBJ whole genome shotgun (WGS) entry which is preliminary data.</text>
</comment>
<evidence type="ECO:0000313" key="3">
    <source>
        <dbReference type="EMBL" id="KAK5100231.1"/>
    </source>
</evidence>
<dbReference type="EMBL" id="JAVRRG010000007">
    <property type="protein sequence ID" value="KAK5100231.1"/>
    <property type="molecule type" value="Genomic_DNA"/>
</dbReference>
<gene>
    <name evidence="3" type="ORF">LTR24_001026</name>
</gene>
<reference evidence="3 4" key="1">
    <citation type="submission" date="2023-08" db="EMBL/GenBank/DDBJ databases">
        <title>Black Yeasts Isolated from many extreme environments.</title>
        <authorList>
            <person name="Coleine C."/>
            <person name="Stajich J.E."/>
            <person name="Selbmann L."/>
        </authorList>
    </citation>
    <scope>NUCLEOTIDE SEQUENCE [LARGE SCALE GENOMIC DNA]</scope>
    <source>
        <strain evidence="3 4">CCFEE 5885</strain>
    </source>
</reference>
<dbReference type="Gene3D" id="2.30.110.10">
    <property type="entry name" value="Electron Transport, Fmn-binding Protein, Chain A"/>
    <property type="match status" value="1"/>
</dbReference>
<dbReference type="SUPFAM" id="SSF50475">
    <property type="entry name" value="FMN-binding split barrel"/>
    <property type="match status" value="1"/>
</dbReference>
<dbReference type="InterPro" id="IPR012349">
    <property type="entry name" value="Split_barrel_FMN-bd"/>
</dbReference>
<dbReference type="PANTHER" id="PTHR34818:SF1">
    <property type="entry name" value="PROTEIN BLI-3"/>
    <property type="match status" value="1"/>
</dbReference>
<protein>
    <recommendedName>
        <fullName evidence="2">General stress protein FMN-binding split barrel domain-containing protein</fullName>
    </recommendedName>
</protein>
<dbReference type="InterPro" id="IPR038725">
    <property type="entry name" value="YdaG_split_barrel_FMN-bd"/>
</dbReference>
<accession>A0ABR0KM00</accession>
<name>A0ABR0KM00_9EURO</name>
<dbReference type="Pfam" id="PF16242">
    <property type="entry name" value="Pyrid_ox_like"/>
    <property type="match status" value="1"/>
</dbReference>
<evidence type="ECO:0000259" key="2">
    <source>
        <dbReference type="Pfam" id="PF16242"/>
    </source>
</evidence>
<feature type="compositionally biased region" description="Basic and acidic residues" evidence="1">
    <location>
        <begin position="1"/>
        <end position="12"/>
    </location>
</feature>
<dbReference type="PANTHER" id="PTHR34818">
    <property type="entry name" value="PROTEIN BLI-3"/>
    <property type="match status" value="1"/>
</dbReference>
<feature type="region of interest" description="Disordered" evidence="1">
    <location>
        <begin position="1"/>
        <end position="27"/>
    </location>
</feature>
<evidence type="ECO:0000256" key="1">
    <source>
        <dbReference type="SAM" id="MobiDB-lite"/>
    </source>
</evidence>